<gene>
    <name evidence="2" type="ORF">HERI1096_LOCUS22751</name>
</gene>
<dbReference type="GO" id="GO:1903479">
    <property type="term" value="P:mitotic actomyosin contractile ring assembly actin filament organization"/>
    <property type="evidence" value="ECO:0007669"/>
    <property type="project" value="TreeGrafter"/>
</dbReference>
<reference evidence="2" key="1">
    <citation type="submission" date="2021-01" db="EMBL/GenBank/DDBJ databases">
        <authorList>
            <person name="Corre E."/>
            <person name="Pelletier E."/>
            <person name="Niang G."/>
            <person name="Scheremetjew M."/>
            <person name="Finn R."/>
            <person name="Kale V."/>
            <person name="Holt S."/>
            <person name="Cochrane G."/>
            <person name="Meng A."/>
            <person name="Brown T."/>
            <person name="Cohen L."/>
        </authorList>
    </citation>
    <scope>NUCLEOTIDE SEQUENCE</scope>
    <source>
        <strain evidence="2">CCMP281</strain>
    </source>
</reference>
<organism evidence="2">
    <name type="scientific">Haptolina ericina</name>
    <dbReference type="NCBI Taxonomy" id="156174"/>
    <lineage>
        <taxon>Eukaryota</taxon>
        <taxon>Haptista</taxon>
        <taxon>Haptophyta</taxon>
        <taxon>Prymnesiophyceae</taxon>
        <taxon>Prymnesiales</taxon>
        <taxon>Prymnesiaceae</taxon>
        <taxon>Haptolina</taxon>
    </lineage>
</organism>
<accession>A0A7S3F1X0</accession>
<dbReference type="GO" id="GO:0005938">
    <property type="term" value="C:cell cortex"/>
    <property type="evidence" value="ECO:0007669"/>
    <property type="project" value="TreeGrafter"/>
</dbReference>
<dbReference type="GO" id="GO:0051015">
    <property type="term" value="F:actin filament binding"/>
    <property type="evidence" value="ECO:0007669"/>
    <property type="project" value="TreeGrafter"/>
</dbReference>
<evidence type="ECO:0000313" key="2">
    <source>
        <dbReference type="EMBL" id="CAE0122050.1"/>
    </source>
</evidence>
<dbReference type="AlphaFoldDB" id="A0A7S3F1X0"/>
<dbReference type="GO" id="GO:0005096">
    <property type="term" value="F:GTPase activator activity"/>
    <property type="evidence" value="ECO:0007669"/>
    <property type="project" value="TreeGrafter"/>
</dbReference>
<name>A0A7S3F1X0_9EUKA</name>
<dbReference type="PANTHER" id="PTHR14149">
    <property type="entry name" value="RAS GTPASE-ACTIVATING PROTEIN WITH IQ MOTIF"/>
    <property type="match status" value="1"/>
</dbReference>
<dbReference type="EMBL" id="HBHX01040986">
    <property type="protein sequence ID" value="CAE0122050.1"/>
    <property type="molecule type" value="Transcribed_RNA"/>
</dbReference>
<proteinExistence type="predicted"/>
<evidence type="ECO:0000256" key="1">
    <source>
        <dbReference type="SAM" id="MobiDB-lite"/>
    </source>
</evidence>
<dbReference type="GO" id="GO:0005516">
    <property type="term" value="F:calmodulin binding"/>
    <property type="evidence" value="ECO:0007669"/>
    <property type="project" value="TreeGrafter"/>
</dbReference>
<dbReference type="SUPFAM" id="SSF143885">
    <property type="entry name" value="RGC domain-like"/>
    <property type="match status" value="1"/>
</dbReference>
<sequence length="390" mass="44527">MDELLHECKQQNKYDAAGRVQKVLELLEAAGLAGAGAGAAGEQFLQLTADEISKRARKRVQLVKERQDLQKIVEFVNNHNDALRRKTAASTEYLEAVREAKVTVKNVYTTESMQRGDTRRRRKKKVDEAQAKKEEEARKKLEADKIRTVMAESVTFKKLVTEDAALHKYIESHPTLNKMQMRDLLDRRPELVAAFDKHPEELIRIGRAPGLRLMLDSHKELKAALDKKQEVREILESNPDLDRTRLNELVSSNAQLKDLYDSRPELKDILQTRAKLFEEEAKSLEEQKPEAFIAGPSAKVSCKYLVKEGILVNVALPPKMVSKLIFLFSSVRSGTTHVLAQYNGQAAVAFDLQLEELLDMQHQRIMIKDMGKLKLDVNKTLVFLNERMRF</sequence>
<feature type="region of interest" description="Disordered" evidence="1">
    <location>
        <begin position="111"/>
        <end position="140"/>
    </location>
</feature>
<protein>
    <submittedName>
        <fullName evidence="2">Uncharacterized protein</fullName>
    </submittedName>
</protein>
<feature type="compositionally biased region" description="Basic and acidic residues" evidence="1">
    <location>
        <begin position="125"/>
        <end position="140"/>
    </location>
</feature>
<dbReference type="PANTHER" id="PTHR14149:SF14">
    <property type="entry name" value="CALPONIN-HOMOLOGY (CH) DOMAIN-CONTAINING PROTEIN"/>
    <property type="match status" value="1"/>
</dbReference>